<protein>
    <submittedName>
        <fullName evidence="2">Uncharacterized protein</fullName>
    </submittedName>
</protein>
<keyword evidence="1" id="KW-1133">Transmembrane helix</keyword>
<dbReference type="EMBL" id="CP068570">
    <property type="protein sequence ID" value="QQZ50219.1"/>
    <property type="molecule type" value="Genomic_DNA"/>
</dbReference>
<accession>A0A974P4F9</accession>
<keyword evidence="1" id="KW-0812">Transmembrane</keyword>
<proteinExistence type="predicted"/>
<organism evidence="2">
    <name type="scientific">Phenylobacterium glaciei</name>
    <dbReference type="NCBI Taxonomy" id="2803784"/>
    <lineage>
        <taxon>Bacteria</taxon>
        <taxon>Pseudomonadati</taxon>
        <taxon>Pseudomonadota</taxon>
        <taxon>Alphaproteobacteria</taxon>
        <taxon>Caulobacterales</taxon>
        <taxon>Caulobacteraceae</taxon>
        <taxon>Phenylobacterium</taxon>
    </lineage>
</organism>
<dbReference type="AlphaFoldDB" id="A0A974P4F9"/>
<gene>
    <name evidence="2" type="ORF">JKL49_00210</name>
</gene>
<name>A0A974P4F9_9CAUL</name>
<evidence type="ECO:0000313" key="2">
    <source>
        <dbReference type="EMBL" id="QQZ50219.1"/>
    </source>
</evidence>
<evidence type="ECO:0000256" key="1">
    <source>
        <dbReference type="SAM" id="Phobius"/>
    </source>
</evidence>
<keyword evidence="1" id="KW-0472">Membrane</keyword>
<feature type="transmembrane region" description="Helical" evidence="1">
    <location>
        <begin position="6"/>
        <end position="24"/>
    </location>
</feature>
<reference evidence="2" key="1">
    <citation type="submission" date="2021-01" db="EMBL/GenBank/DDBJ databases">
        <title>Genome sequence of Phenylobacterium sp. 20VBR1 isolated from a valley glaceir, Ny-Alesund, Svalbard.</title>
        <authorList>
            <person name="Thomas F.A."/>
            <person name="Krishnan K.P."/>
            <person name="Sinha R.K."/>
        </authorList>
    </citation>
    <scope>NUCLEOTIDE SEQUENCE</scope>
    <source>
        <strain evidence="2">20VBR1</strain>
    </source>
</reference>
<sequence length="55" mass="5971">MIYVPVLIVLYGLCVTFMSGYRITRESHAESLRQLAAAADLVNEGEPASQTGKLS</sequence>